<dbReference type="Proteomes" id="UP001056120">
    <property type="component" value="Linkage Group LG06"/>
</dbReference>
<accession>A0ACB9IYA9</accession>
<name>A0ACB9IYA9_9ASTR</name>
<evidence type="ECO:0000313" key="1">
    <source>
        <dbReference type="EMBL" id="KAI3813264.1"/>
    </source>
</evidence>
<protein>
    <submittedName>
        <fullName evidence="1">Uncharacterized protein</fullName>
    </submittedName>
</protein>
<keyword evidence="2" id="KW-1185">Reference proteome</keyword>
<proteinExistence type="predicted"/>
<dbReference type="EMBL" id="CM042023">
    <property type="protein sequence ID" value="KAI3813264.1"/>
    <property type="molecule type" value="Genomic_DNA"/>
</dbReference>
<reference evidence="2" key="1">
    <citation type="journal article" date="2022" name="Mol. Ecol. Resour.">
        <title>The genomes of chicory, endive, great burdock and yacon provide insights into Asteraceae palaeo-polyploidization history and plant inulin production.</title>
        <authorList>
            <person name="Fan W."/>
            <person name="Wang S."/>
            <person name="Wang H."/>
            <person name="Wang A."/>
            <person name="Jiang F."/>
            <person name="Liu H."/>
            <person name="Zhao H."/>
            <person name="Xu D."/>
            <person name="Zhang Y."/>
        </authorList>
    </citation>
    <scope>NUCLEOTIDE SEQUENCE [LARGE SCALE GENOMIC DNA]</scope>
    <source>
        <strain evidence="2">cv. Yunnan</strain>
    </source>
</reference>
<comment type="caution">
    <text evidence="1">The sequence shown here is derived from an EMBL/GenBank/DDBJ whole genome shotgun (WGS) entry which is preliminary data.</text>
</comment>
<gene>
    <name evidence="1" type="ORF">L1987_17984</name>
</gene>
<evidence type="ECO:0000313" key="2">
    <source>
        <dbReference type="Proteomes" id="UP001056120"/>
    </source>
</evidence>
<organism evidence="1 2">
    <name type="scientific">Smallanthus sonchifolius</name>
    <dbReference type="NCBI Taxonomy" id="185202"/>
    <lineage>
        <taxon>Eukaryota</taxon>
        <taxon>Viridiplantae</taxon>
        <taxon>Streptophyta</taxon>
        <taxon>Embryophyta</taxon>
        <taxon>Tracheophyta</taxon>
        <taxon>Spermatophyta</taxon>
        <taxon>Magnoliopsida</taxon>
        <taxon>eudicotyledons</taxon>
        <taxon>Gunneridae</taxon>
        <taxon>Pentapetalae</taxon>
        <taxon>asterids</taxon>
        <taxon>campanulids</taxon>
        <taxon>Asterales</taxon>
        <taxon>Asteraceae</taxon>
        <taxon>Asteroideae</taxon>
        <taxon>Heliantheae alliance</taxon>
        <taxon>Millerieae</taxon>
        <taxon>Smallanthus</taxon>
    </lineage>
</organism>
<reference evidence="1 2" key="2">
    <citation type="journal article" date="2022" name="Mol. Ecol. Resour.">
        <title>The genomes of chicory, endive, great burdock and yacon provide insights into Asteraceae paleo-polyploidization history and plant inulin production.</title>
        <authorList>
            <person name="Fan W."/>
            <person name="Wang S."/>
            <person name="Wang H."/>
            <person name="Wang A."/>
            <person name="Jiang F."/>
            <person name="Liu H."/>
            <person name="Zhao H."/>
            <person name="Xu D."/>
            <person name="Zhang Y."/>
        </authorList>
    </citation>
    <scope>NUCLEOTIDE SEQUENCE [LARGE SCALE GENOMIC DNA]</scope>
    <source>
        <strain evidence="2">cv. Yunnan</strain>
        <tissue evidence="1">Leaves</tissue>
    </source>
</reference>
<sequence length="70" mass="8122">MSWQGVDFTFSSWLVDLDTSEYHQTDLCLMSVDFKVDEDEKFLIESFQSLPETDGIVASPFSYQLKSMQQ</sequence>